<name>A0A261GBD0_9BIFI</name>
<evidence type="ECO:0000313" key="2">
    <source>
        <dbReference type="EMBL" id="OZG68286.1"/>
    </source>
</evidence>
<evidence type="ECO:0000313" key="5">
    <source>
        <dbReference type="Proteomes" id="UP000593943"/>
    </source>
</evidence>
<dbReference type="EMBL" id="MWWZ01000006">
    <property type="protein sequence ID" value="OZG68286.1"/>
    <property type="molecule type" value="Genomic_DNA"/>
</dbReference>
<reference evidence="2 4" key="1">
    <citation type="journal article" date="2017" name="BMC Genomics">
        <title>Comparative genomic and phylogenomic analyses of the Bifidobacteriaceae family.</title>
        <authorList>
            <person name="Lugli G.A."/>
            <person name="Milani C."/>
            <person name="Turroni F."/>
            <person name="Duranti S."/>
            <person name="Mancabelli L."/>
            <person name="Mangifesta M."/>
            <person name="Ferrario C."/>
            <person name="Modesto M."/>
            <person name="Mattarelli P."/>
            <person name="Jiri K."/>
            <person name="van Sinderen D."/>
            <person name="Ventura M."/>
        </authorList>
    </citation>
    <scope>NUCLEOTIDE SEQUENCE [LARGE SCALE GENOMIC DNA]</scope>
    <source>
        <strain evidence="2 4">DSM 100216</strain>
    </source>
</reference>
<dbReference type="KEGG" id="beu:BE0216_03680"/>
<evidence type="ECO:0000313" key="4">
    <source>
        <dbReference type="Proteomes" id="UP000216057"/>
    </source>
</evidence>
<keyword evidence="1" id="KW-0472">Membrane</keyword>
<evidence type="ECO:0000256" key="1">
    <source>
        <dbReference type="SAM" id="Phobius"/>
    </source>
</evidence>
<evidence type="ECO:0000313" key="3">
    <source>
        <dbReference type="EMBL" id="QOL31660.1"/>
    </source>
</evidence>
<dbReference type="Proteomes" id="UP000593943">
    <property type="component" value="Chromosome"/>
</dbReference>
<keyword evidence="1" id="KW-0812">Transmembrane</keyword>
<organism evidence="2 4">
    <name type="scientific">Bifidobacterium eulemuris</name>
    <dbReference type="NCBI Taxonomy" id="1765219"/>
    <lineage>
        <taxon>Bacteria</taxon>
        <taxon>Bacillati</taxon>
        <taxon>Actinomycetota</taxon>
        <taxon>Actinomycetes</taxon>
        <taxon>Bifidobacteriales</taxon>
        <taxon>Bifidobacteriaceae</taxon>
        <taxon>Bifidobacterium</taxon>
    </lineage>
</organism>
<dbReference type="RefSeq" id="WP_094636871.1">
    <property type="nucleotide sequence ID" value="NZ_CP062938.1"/>
</dbReference>
<dbReference type="OrthoDB" id="3233840at2"/>
<protein>
    <submittedName>
        <fullName evidence="2">PRTRC system protein E</fullName>
    </submittedName>
</protein>
<keyword evidence="1" id="KW-1133">Transmembrane helix</keyword>
<sequence>MPPFQQLFSSNEFWTSVIVALVSGGGVGGLIGAWSSRRKDAADVARMATDILTKDVVQPLRDQLDYQESQITHLETVQERYFKSVAYTRRLFHWLQDFCELVNPDFLARHPKPALPDELRADVAPETIAAVHKDIRGKDSIPVIKED</sequence>
<dbReference type="Proteomes" id="UP000216057">
    <property type="component" value="Unassembled WGS sequence"/>
</dbReference>
<dbReference type="EMBL" id="CP062938">
    <property type="protein sequence ID" value="QOL31660.1"/>
    <property type="molecule type" value="Genomic_DNA"/>
</dbReference>
<gene>
    <name evidence="3" type="ORF">BE0216_03680</name>
    <name evidence="2" type="ORF">BEUL_1299</name>
</gene>
<proteinExistence type="predicted"/>
<feature type="transmembrane region" description="Helical" evidence="1">
    <location>
        <begin position="13"/>
        <end position="34"/>
    </location>
</feature>
<dbReference type="AlphaFoldDB" id="A0A261GBD0"/>
<accession>A0A261GBD0</accession>
<reference evidence="3 5" key="2">
    <citation type="submission" date="2020-10" db="EMBL/GenBank/DDBJ databases">
        <title>Genome sequencing of Bifidobacterium eulemuris_DSMZ_100216.</title>
        <authorList>
            <person name="Kim J."/>
        </authorList>
    </citation>
    <scope>NUCLEOTIDE SEQUENCE [LARGE SCALE GENOMIC DNA]</scope>
    <source>
        <strain evidence="3 5">DSM 100216</strain>
    </source>
</reference>
<keyword evidence="5" id="KW-1185">Reference proteome</keyword>